<gene>
    <name evidence="2" type="ORF">H8R25_02040</name>
</gene>
<evidence type="ECO:0000313" key="2">
    <source>
        <dbReference type="EMBL" id="MBC5843220.1"/>
    </source>
</evidence>
<comment type="caution">
    <text evidence="2">The sequence shown here is derived from an EMBL/GenBank/DDBJ whole genome shotgun (WGS) entry which is preliminary data.</text>
</comment>
<dbReference type="Pfam" id="PF13376">
    <property type="entry name" value="OmdA"/>
    <property type="match status" value="1"/>
</dbReference>
<dbReference type="Gene3D" id="3.90.1150.200">
    <property type="match status" value="1"/>
</dbReference>
<proteinExistence type="predicted"/>
<dbReference type="AlphaFoldDB" id="A0A923SEB2"/>
<dbReference type="InterPro" id="IPR014922">
    <property type="entry name" value="YdhG-like"/>
</dbReference>
<accession>A0A923SEB2</accession>
<keyword evidence="3" id="KW-1185">Reference proteome</keyword>
<sequence>MDPSVPKKHSWDKNNNWTEELNRLKVIIAQTELVETIKWGAPTYVLNGKNIIGIGGFKSYFGIWFFNGVFLKDEHKLLVNAQEGVTKSLRQWRFNSIKEIDEKRVLTYVLEAIANEKAGKSSNPTVKKTVISVQLQLALDSNDTLAKAFQKFTAAKKREFHDYIEEAKRDTTKITRIEKLNHYGLKVHRFG</sequence>
<dbReference type="Proteomes" id="UP000641454">
    <property type="component" value="Unassembled WGS sequence"/>
</dbReference>
<name>A0A923SEB2_9FLAO</name>
<feature type="domain" description="YdhG-like" evidence="1">
    <location>
        <begin position="17"/>
        <end position="113"/>
    </location>
</feature>
<dbReference type="EMBL" id="JACRUL010000002">
    <property type="protein sequence ID" value="MBC5843220.1"/>
    <property type="molecule type" value="Genomic_DNA"/>
</dbReference>
<dbReference type="Pfam" id="PF08818">
    <property type="entry name" value="DUF1801"/>
    <property type="match status" value="1"/>
</dbReference>
<dbReference type="RefSeq" id="WP_187016910.1">
    <property type="nucleotide sequence ID" value="NZ_JACRUK010000002.1"/>
</dbReference>
<evidence type="ECO:0000259" key="1">
    <source>
        <dbReference type="Pfam" id="PF08818"/>
    </source>
</evidence>
<organism evidence="2 3">
    <name type="scientific">Flavobacterium muglaense</name>
    <dbReference type="NCBI Taxonomy" id="2764716"/>
    <lineage>
        <taxon>Bacteria</taxon>
        <taxon>Pseudomonadati</taxon>
        <taxon>Bacteroidota</taxon>
        <taxon>Flavobacteriia</taxon>
        <taxon>Flavobacteriales</taxon>
        <taxon>Flavobacteriaceae</taxon>
        <taxon>Flavobacterium</taxon>
    </lineage>
</organism>
<evidence type="ECO:0000313" key="3">
    <source>
        <dbReference type="Proteomes" id="UP000641454"/>
    </source>
</evidence>
<reference evidence="2 3" key="1">
    <citation type="submission" date="2020-08" db="EMBL/GenBank/DDBJ databases">
        <title>Description of novel Flavobacterium F-392 isolate.</title>
        <authorList>
            <person name="Saticioglu I.B."/>
            <person name="Duman M."/>
            <person name="Altun S."/>
        </authorList>
    </citation>
    <scope>NUCLEOTIDE SEQUENCE [LARGE SCALE GENOMIC DNA]</scope>
    <source>
        <strain evidence="2 3">F-392</strain>
    </source>
</reference>
<dbReference type="SUPFAM" id="SSF159888">
    <property type="entry name" value="YdhG-like"/>
    <property type="match status" value="1"/>
</dbReference>
<protein>
    <submittedName>
        <fullName evidence="2">DUF1801 domain-containing protein</fullName>
    </submittedName>
</protein>